<accession>A0A484K7L5</accession>
<organism evidence="2 3">
    <name type="scientific">Cuscuta campestris</name>
    <dbReference type="NCBI Taxonomy" id="132261"/>
    <lineage>
        <taxon>Eukaryota</taxon>
        <taxon>Viridiplantae</taxon>
        <taxon>Streptophyta</taxon>
        <taxon>Embryophyta</taxon>
        <taxon>Tracheophyta</taxon>
        <taxon>Spermatophyta</taxon>
        <taxon>Magnoliopsida</taxon>
        <taxon>eudicotyledons</taxon>
        <taxon>Gunneridae</taxon>
        <taxon>Pentapetalae</taxon>
        <taxon>asterids</taxon>
        <taxon>lamiids</taxon>
        <taxon>Solanales</taxon>
        <taxon>Convolvulaceae</taxon>
        <taxon>Cuscuteae</taxon>
        <taxon>Cuscuta</taxon>
        <taxon>Cuscuta subgen. Grammica</taxon>
        <taxon>Cuscuta sect. Cleistogrammica</taxon>
    </lineage>
</organism>
<name>A0A484K7L5_9ASTE</name>
<proteinExistence type="predicted"/>
<feature type="region of interest" description="Disordered" evidence="1">
    <location>
        <begin position="107"/>
        <end position="198"/>
    </location>
</feature>
<feature type="compositionally biased region" description="Basic and acidic residues" evidence="1">
    <location>
        <begin position="153"/>
        <end position="168"/>
    </location>
</feature>
<gene>
    <name evidence="2" type="ORF">CCAM_LOCUS1093</name>
</gene>
<feature type="compositionally biased region" description="Basic and acidic residues" evidence="1">
    <location>
        <begin position="130"/>
        <end position="145"/>
    </location>
</feature>
<dbReference type="EMBL" id="OOIL02000004">
    <property type="protein sequence ID" value="VFQ59317.1"/>
    <property type="molecule type" value="Genomic_DNA"/>
</dbReference>
<feature type="non-terminal residue" evidence="2">
    <location>
        <position position="198"/>
    </location>
</feature>
<dbReference type="AlphaFoldDB" id="A0A484K7L5"/>
<evidence type="ECO:0000313" key="3">
    <source>
        <dbReference type="Proteomes" id="UP000595140"/>
    </source>
</evidence>
<reference evidence="2 3" key="1">
    <citation type="submission" date="2018-04" db="EMBL/GenBank/DDBJ databases">
        <authorList>
            <person name="Vogel A."/>
        </authorList>
    </citation>
    <scope>NUCLEOTIDE SEQUENCE [LARGE SCALE GENOMIC DNA]</scope>
</reference>
<sequence length="198" mass="21657">MVSFTTPWSSSAINAPPFHLTQSAVGRCQLRERRKAISLGITEMGQRPINCFLQARAKIIGRSQLLNHFRQETISRELVDWQTNATRLEPFKNAWLHMCQNVKKYNSSGDPVDNGAEKEDNSSGDPVDIGEEKPDHSSAEEKDNSSGDPVDIGAEKPDHSSAEEKDNSSGDPVDIGAEKPDHSSAEEKDNSSGDPVGI</sequence>
<feature type="compositionally biased region" description="Basic and acidic residues" evidence="1">
    <location>
        <begin position="176"/>
        <end position="191"/>
    </location>
</feature>
<keyword evidence="3" id="KW-1185">Reference proteome</keyword>
<protein>
    <submittedName>
        <fullName evidence="2">Uncharacterized protein</fullName>
    </submittedName>
</protein>
<evidence type="ECO:0000256" key="1">
    <source>
        <dbReference type="SAM" id="MobiDB-lite"/>
    </source>
</evidence>
<evidence type="ECO:0000313" key="2">
    <source>
        <dbReference type="EMBL" id="VFQ59317.1"/>
    </source>
</evidence>
<dbReference type="Proteomes" id="UP000595140">
    <property type="component" value="Unassembled WGS sequence"/>
</dbReference>